<dbReference type="PROSITE" id="PS50222">
    <property type="entry name" value="EF_HAND_2"/>
    <property type="match status" value="4"/>
</dbReference>
<accession>A0A9Q0KQB8</accession>
<keyword evidence="9" id="KW-1185">Reference proteome</keyword>
<evidence type="ECO:0000256" key="3">
    <source>
        <dbReference type="ARBA" id="ARBA00022737"/>
    </source>
</evidence>
<dbReference type="SUPFAM" id="SSF47473">
    <property type="entry name" value="EF-hand"/>
    <property type="match status" value="1"/>
</dbReference>
<evidence type="ECO:0000256" key="1">
    <source>
        <dbReference type="ARBA" id="ARBA00003291"/>
    </source>
</evidence>
<evidence type="ECO:0000313" key="9">
    <source>
        <dbReference type="Proteomes" id="UP001141806"/>
    </source>
</evidence>
<dbReference type="PANTHER" id="PTHR10891">
    <property type="entry name" value="EF-HAND CALCIUM-BINDING DOMAIN CONTAINING PROTEIN"/>
    <property type="match status" value="1"/>
</dbReference>
<keyword evidence="6" id="KW-0732">Signal</keyword>
<evidence type="ECO:0000256" key="2">
    <source>
        <dbReference type="ARBA" id="ARBA00022723"/>
    </source>
</evidence>
<feature type="domain" description="EF-hand" evidence="7">
    <location>
        <begin position="146"/>
        <end position="181"/>
    </location>
</feature>
<evidence type="ECO:0000313" key="8">
    <source>
        <dbReference type="EMBL" id="KAJ4974873.1"/>
    </source>
</evidence>
<organism evidence="8 9">
    <name type="scientific">Protea cynaroides</name>
    <dbReference type="NCBI Taxonomy" id="273540"/>
    <lineage>
        <taxon>Eukaryota</taxon>
        <taxon>Viridiplantae</taxon>
        <taxon>Streptophyta</taxon>
        <taxon>Embryophyta</taxon>
        <taxon>Tracheophyta</taxon>
        <taxon>Spermatophyta</taxon>
        <taxon>Magnoliopsida</taxon>
        <taxon>Proteales</taxon>
        <taxon>Proteaceae</taxon>
        <taxon>Protea</taxon>
    </lineage>
</organism>
<keyword evidence="3" id="KW-0677">Repeat</keyword>
<keyword evidence="2" id="KW-0479">Metal-binding</keyword>
<dbReference type="Proteomes" id="UP001141806">
    <property type="component" value="Unassembled WGS sequence"/>
</dbReference>
<name>A0A9Q0KQB8_9MAGN</name>
<dbReference type="AlphaFoldDB" id="A0A9Q0KQB8"/>
<feature type="domain" description="EF-hand" evidence="7">
    <location>
        <begin position="109"/>
        <end position="144"/>
    </location>
</feature>
<evidence type="ECO:0000259" key="7">
    <source>
        <dbReference type="PROSITE" id="PS50222"/>
    </source>
</evidence>
<comment type="function">
    <text evidence="1">Potential calcium sensor.</text>
</comment>
<dbReference type="FunFam" id="1.10.238.10:FF:000089">
    <property type="entry name" value="calmodulin-like protein 3"/>
    <property type="match status" value="1"/>
</dbReference>
<dbReference type="InterPro" id="IPR018247">
    <property type="entry name" value="EF_Hand_1_Ca_BS"/>
</dbReference>
<feature type="signal peptide" evidence="6">
    <location>
        <begin position="1"/>
        <end position="23"/>
    </location>
</feature>
<dbReference type="Gene3D" id="1.10.238.10">
    <property type="entry name" value="EF-hand"/>
    <property type="match status" value="2"/>
</dbReference>
<feature type="compositionally biased region" description="Low complexity" evidence="5">
    <location>
        <begin position="44"/>
        <end position="55"/>
    </location>
</feature>
<evidence type="ECO:0000256" key="5">
    <source>
        <dbReference type="SAM" id="MobiDB-lite"/>
    </source>
</evidence>
<feature type="region of interest" description="Disordered" evidence="5">
    <location>
        <begin position="43"/>
        <end position="63"/>
    </location>
</feature>
<dbReference type="InterPro" id="IPR011992">
    <property type="entry name" value="EF-hand-dom_pair"/>
</dbReference>
<evidence type="ECO:0000256" key="4">
    <source>
        <dbReference type="ARBA" id="ARBA00022837"/>
    </source>
</evidence>
<dbReference type="Pfam" id="PF13499">
    <property type="entry name" value="EF-hand_7"/>
    <property type="match status" value="2"/>
</dbReference>
<feature type="domain" description="EF-hand" evidence="7">
    <location>
        <begin position="73"/>
        <end position="108"/>
    </location>
</feature>
<dbReference type="InterPro" id="IPR039647">
    <property type="entry name" value="EF_hand_pair_protein_CML-like"/>
</dbReference>
<proteinExistence type="predicted"/>
<feature type="chain" id="PRO_5040455895" description="EF-hand domain-containing protein" evidence="6">
    <location>
        <begin position="24"/>
        <end position="220"/>
    </location>
</feature>
<dbReference type="InterPro" id="IPR002048">
    <property type="entry name" value="EF_hand_dom"/>
</dbReference>
<dbReference type="CDD" id="cd00051">
    <property type="entry name" value="EFh"/>
    <property type="match status" value="2"/>
</dbReference>
<dbReference type="PROSITE" id="PS00018">
    <property type="entry name" value="EF_HAND_1"/>
    <property type="match status" value="4"/>
</dbReference>
<dbReference type="GO" id="GO:0005509">
    <property type="term" value="F:calcium ion binding"/>
    <property type="evidence" value="ECO:0007669"/>
    <property type="project" value="InterPro"/>
</dbReference>
<dbReference type="EMBL" id="JAMYWD010000004">
    <property type="protein sequence ID" value="KAJ4974873.1"/>
    <property type="molecule type" value="Genomic_DNA"/>
</dbReference>
<dbReference type="SMART" id="SM00054">
    <property type="entry name" value="EFh"/>
    <property type="match status" value="4"/>
</dbReference>
<keyword evidence="4" id="KW-0106">Calcium</keyword>
<sequence length="220" mass="24324">MVSKSYDLLCFLFLSSFLGYSDLKTRKKIMGIKSFLSRRKKSSSSKSAAGSSHGSPRNPFESGSFSLQHMKSNQIEELENVFKKFDVNGDGRISWSELGAIMGSLGHPASEEELRKMIEEVDADGDGHIDLKEFIELNTNGVDTVKVIEDLKNAFLVFDIDKNGLISPEELQTVLRSLGDESSLAECRKMISGVDCDGDGLINFEEFKIMMMGSRPVSSS</sequence>
<gene>
    <name evidence="8" type="ORF">NE237_008047</name>
</gene>
<dbReference type="FunFam" id="1.10.238.10:FF:000336">
    <property type="entry name" value="HLH domain-containing protein"/>
    <property type="match status" value="1"/>
</dbReference>
<evidence type="ECO:0000256" key="6">
    <source>
        <dbReference type="SAM" id="SignalP"/>
    </source>
</evidence>
<feature type="domain" description="EF-hand" evidence="7">
    <location>
        <begin position="182"/>
        <end position="217"/>
    </location>
</feature>
<comment type="caution">
    <text evidence="8">The sequence shown here is derived from an EMBL/GenBank/DDBJ whole genome shotgun (WGS) entry which is preliminary data.</text>
</comment>
<protein>
    <recommendedName>
        <fullName evidence="7">EF-hand domain-containing protein</fullName>
    </recommendedName>
</protein>
<reference evidence="8" key="1">
    <citation type="journal article" date="2023" name="Plant J.">
        <title>The genome of the king protea, Protea cynaroides.</title>
        <authorList>
            <person name="Chang J."/>
            <person name="Duong T.A."/>
            <person name="Schoeman C."/>
            <person name="Ma X."/>
            <person name="Roodt D."/>
            <person name="Barker N."/>
            <person name="Li Z."/>
            <person name="Van de Peer Y."/>
            <person name="Mizrachi E."/>
        </authorList>
    </citation>
    <scope>NUCLEOTIDE SEQUENCE</scope>
    <source>
        <tissue evidence="8">Young leaves</tissue>
    </source>
</reference>
<dbReference type="OrthoDB" id="26525at2759"/>